<protein>
    <submittedName>
        <fullName evidence="3">Glycerophosphoryl diester phosphodiesterase</fullName>
        <ecNumber evidence="3">3.1.4.46</ecNumber>
    </submittedName>
</protein>
<feature type="transmembrane region" description="Helical" evidence="1">
    <location>
        <begin position="119"/>
        <end position="138"/>
    </location>
</feature>
<evidence type="ECO:0000313" key="3">
    <source>
        <dbReference type="EMBL" id="MDQ0159336.1"/>
    </source>
</evidence>
<keyword evidence="1" id="KW-0472">Membrane</keyword>
<sequence>MFRLFKRSLDDFKTTYPQHLAFAIVYMLLTSFIFVPVASIIFNRILMYIDAPTLINNEVYSVALSYSGISILILVALIVFILLFIQFAVFIVIAQKQYFKKPITVANAFLTGLSRSRKLLSISVLPLILVLLLLAPFIRTPINEIVYDLNMSILYSGHLSLSYVSLAVYFAVLMFVLYIILRWIFVIHFIVIEKSNVRHAIKRSMQLTKRHQKSILISVLSINVMIFLLSTLILYLISLIPNVMTGTIVGDLIEHYLVTITSIIATLSTLILIPVNVIMLTRLFYQYKREKEQEVTDDLDLTRSIRLAVGERKAYSFFKQKRILIVFLFILYVTGVFTYNQTISGNLVYLDWNVEVAAHRGDATNAPENSMSAVESAIEQGLNVVEVDVQLTQDDVLVLHHDKNLLRTAGVPGRVSDLTYDELSVHDIGSSFSEEYAGEAIPRLDRVIEVTQDAGVKLLLDVKPDENEEALARSLSDLLEEKEVINDMYVQSFNSQFLKAVRQQNEEIEIGQILFTAVGDLSRLDVDFYTVHQTMLSDDLVNELKSNGYGIWVWSTNIDRTANQVLQYDVDGIITKTPDVVLRMIEIRR</sequence>
<dbReference type="RefSeq" id="WP_306975733.1">
    <property type="nucleotide sequence ID" value="NZ_JAUSTQ010000004.1"/>
</dbReference>
<evidence type="ECO:0000256" key="1">
    <source>
        <dbReference type="SAM" id="Phobius"/>
    </source>
</evidence>
<keyword evidence="3" id="KW-0378">Hydrolase</keyword>
<dbReference type="EC" id="3.1.4.46" evidence="3"/>
<feature type="transmembrane region" description="Helical" evidence="1">
    <location>
        <begin position="257"/>
        <end position="281"/>
    </location>
</feature>
<organism evidence="3 4">
    <name type="scientific">Alkalibacillus salilacus</name>
    <dbReference type="NCBI Taxonomy" id="284582"/>
    <lineage>
        <taxon>Bacteria</taxon>
        <taxon>Bacillati</taxon>
        <taxon>Bacillota</taxon>
        <taxon>Bacilli</taxon>
        <taxon>Bacillales</taxon>
        <taxon>Bacillaceae</taxon>
        <taxon>Alkalibacillus</taxon>
    </lineage>
</organism>
<feature type="transmembrane region" description="Helical" evidence="1">
    <location>
        <begin position="166"/>
        <end position="192"/>
    </location>
</feature>
<dbReference type="EMBL" id="JAUSTQ010000004">
    <property type="protein sequence ID" value="MDQ0159336.1"/>
    <property type="molecule type" value="Genomic_DNA"/>
</dbReference>
<feature type="transmembrane region" description="Helical" evidence="1">
    <location>
        <begin position="213"/>
        <end position="237"/>
    </location>
</feature>
<evidence type="ECO:0000259" key="2">
    <source>
        <dbReference type="PROSITE" id="PS51704"/>
    </source>
</evidence>
<keyword evidence="1" id="KW-0812">Transmembrane</keyword>
<reference evidence="3 4" key="1">
    <citation type="submission" date="2023-07" db="EMBL/GenBank/DDBJ databases">
        <title>Genomic Encyclopedia of Type Strains, Phase IV (KMG-IV): sequencing the most valuable type-strain genomes for metagenomic binning, comparative biology and taxonomic classification.</title>
        <authorList>
            <person name="Goeker M."/>
        </authorList>
    </citation>
    <scope>NUCLEOTIDE SEQUENCE [LARGE SCALE GENOMIC DNA]</scope>
    <source>
        <strain evidence="3 4">DSM 16460</strain>
    </source>
</reference>
<dbReference type="PANTHER" id="PTHR46211:SF8">
    <property type="entry name" value="PHOSPHODIESTERASE"/>
    <property type="match status" value="1"/>
</dbReference>
<name>A0ABT9VED8_9BACI</name>
<dbReference type="Pfam" id="PF10110">
    <property type="entry name" value="GPDPase_memb"/>
    <property type="match status" value="1"/>
</dbReference>
<dbReference type="Pfam" id="PF03009">
    <property type="entry name" value="GDPD"/>
    <property type="match status" value="1"/>
</dbReference>
<feature type="transmembrane region" description="Helical" evidence="1">
    <location>
        <begin position="322"/>
        <end position="339"/>
    </location>
</feature>
<dbReference type="PANTHER" id="PTHR46211">
    <property type="entry name" value="GLYCEROPHOSPHORYL DIESTER PHOSPHODIESTERASE"/>
    <property type="match status" value="1"/>
</dbReference>
<dbReference type="PROSITE" id="PS51704">
    <property type="entry name" value="GP_PDE"/>
    <property type="match status" value="1"/>
</dbReference>
<dbReference type="SUPFAM" id="SSF51695">
    <property type="entry name" value="PLC-like phosphodiesterases"/>
    <property type="match status" value="1"/>
</dbReference>
<keyword evidence="1" id="KW-1133">Transmembrane helix</keyword>
<accession>A0ABT9VED8</accession>
<dbReference type="InterPro" id="IPR017946">
    <property type="entry name" value="PLC-like_Pdiesterase_TIM-brl"/>
</dbReference>
<proteinExistence type="predicted"/>
<keyword evidence="4" id="KW-1185">Reference proteome</keyword>
<dbReference type="Gene3D" id="3.20.20.190">
    <property type="entry name" value="Phosphatidylinositol (PI) phosphodiesterase"/>
    <property type="match status" value="1"/>
</dbReference>
<evidence type="ECO:0000313" key="4">
    <source>
        <dbReference type="Proteomes" id="UP001224359"/>
    </source>
</evidence>
<feature type="transmembrane region" description="Helical" evidence="1">
    <location>
        <begin position="69"/>
        <end position="93"/>
    </location>
</feature>
<dbReference type="InterPro" id="IPR030395">
    <property type="entry name" value="GP_PDE_dom"/>
</dbReference>
<dbReference type="GO" id="GO:0008889">
    <property type="term" value="F:glycerophosphodiester phosphodiesterase activity"/>
    <property type="evidence" value="ECO:0007669"/>
    <property type="project" value="UniProtKB-EC"/>
</dbReference>
<comment type="caution">
    <text evidence="3">The sequence shown here is derived from an EMBL/GenBank/DDBJ whole genome shotgun (WGS) entry which is preliminary data.</text>
</comment>
<dbReference type="Proteomes" id="UP001224359">
    <property type="component" value="Unassembled WGS sequence"/>
</dbReference>
<dbReference type="InterPro" id="IPR018476">
    <property type="entry name" value="GlyceroP-diester-Pdiesterase_M"/>
</dbReference>
<gene>
    <name evidence="3" type="ORF">J2S77_001300</name>
</gene>
<feature type="transmembrane region" description="Helical" evidence="1">
    <location>
        <begin position="20"/>
        <end position="49"/>
    </location>
</feature>
<feature type="domain" description="GP-PDE" evidence="2">
    <location>
        <begin position="354"/>
        <end position="585"/>
    </location>
</feature>